<organism evidence="8 9">
    <name type="scientific">Elsinoe ampelina</name>
    <dbReference type="NCBI Taxonomy" id="302913"/>
    <lineage>
        <taxon>Eukaryota</taxon>
        <taxon>Fungi</taxon>
        <taxon>Dikarya</taxon>
        <taxon>Ascomycota</taxon>
        <taxon>Pezizomycotina</taxon>
        <taxon>Dothideomycetes</taxon>
        <taxon>Dothideomycetidae</taxon>
        <taxon>Myriangiales</taxon>
        <taxon>Elsinoaceae</taxon>
        <taxon>Elsinoe</taxon>
    </lineage>
</organism>
<dbReference type="InterPro" id="IPR019775">
    <property type="entry name" value="WD40_repeat_CS"/>
</dbReference>
<dbReference type="EMBL" id="ML992503">
    <property type="protein sequence ID" value="KAF2225868.1"/>
    <property type="molecule type" value="Genomic_DNA"/>
</dbReference>
<feature type="repeat" description="WD" evidence="6">
    <location>
        <begin position="264"/>
        <end position="305"/>
    </location>
</feature>
<feature type="compositionally biased region" description="Low complexity" evidence="7">
    <location>
        <begin position="45"/>
        <end position="56"/>
    </location>
</feature>
<dbReference type="GO" id="GO:0043161">
    <property type="term" value="P:proteasome-mediated ubiquitin-dependent protein catabolic process"/>
    <property type="evidence" value="ECO:0007669"/>
    <property type="project" value="TreeGrafter"/>
</dbReference>
<dbReference type="AlphaFoldDB" id="A0A6A6GJQ5"/>
<accession>A0A6A6GJQ5</accession>
<feature type="repeat" description="WD" evidence="6">
    <location>
        <begin position="625"/>
        <end position="655"/>
    </location>
</feature>
<evidence type="ECO:0000256" key="1">
    <source>
        <dbReference type="ARBA" id="ARBA00004906"/>
    </source>
</evidence>
<dbReference type="GO" id="GO:0005634">
    <property type="term" value="C:nucleus"/>
    <property type="evidence" value="ECO:0007669"/>
    <property type="project" value="TreeGrafter"/>
</dbReference>
<dbReference type="OrthoDB" id="2096344at2759"/>
<feature type="compositionally biased region" description="Polar residues" evidence="7">
    <location>
        <begin position="81"/>
        <end position="90"/>
    </location>
</feature>
<dbReference type="InterPro" id="IPR001680">
    <property type="entry name" value="WD40_rpt"/>
</dbReference>
<evidence type="ECO:0000256" key="3">
    <source>
        <dbReference type="ARBA" id="ARBA00022737"/>
    </source>
</evidence>
<dbReference type="SMART" id="SM00320">
    <property type="entry name" value="WD40"/>
    <property type="match status" value="6"/>
</dbReference>
<dbReference type="PROSITE" id="PS50082">
    <property type="entry name" value="WD_REPEATS_2"/>
    <property type="match status" value="3"/>
</dbReference>
<dbReference type="InterPro" id="IPR015943">
    <property type="entry name" value="WD40/YVTN_repeat-like_dom_sf"/>
</dbReference>
<evidence type="ECO:0000256" key="7">
    <source>
        <dbReference type="SAM" id="MobiDB-lite"/>
    </source>
</evidence>
<dbReference type="PROSITE" id="PS00678">
    <property type="entry name" value="WD_REPEATS_1"/>
    <property type="match status" value="1"/>
</dbReference>
<proteinExistence type="inferred from homology"/>
<evidence type="ECO:0000256" key="6">
    <source>
        <dbReference type="PROSITE-ProRule" id="PRU00221"/>
    </source>
</evidence>
<dbReference type="InterPro" id="IPR036322">
    <property type="entry name" value="WD40_repeat_dom_sf"/>
</dbReference>
<protein>
    <submittedName>
        <fullName evidence="8">WD40-repeat-containing domain protein</fullName>
    </submittedName>
</protein>
<evidence type="ECO:0000256" key="4">
    <source>
        <dbReference type="ARBA" id="ARBA00022786"/>
    </source>
</evidence>
<keyword evidence="4" id="KW-0833">Ubl conjugation pathway</keyword>
<feature type="region of interest" description="Disordered" evidence="7">
    <location>
        <begin position="1"/>
        <end position="130"/>
    </location>
</feature>
<dbReference type="SUPFAM" id="SSF50978">
    <property type="entry name" value="WD40 repeat-like"/>
    <property type="match status" value="1"/>
</dbReference>
<keyword evidence="3" id="KW-0677">Repeat</keyword>
<dbReference type="Pfam" id="PF00400">
    <property type="entry name" value="WD40"/>
    <property type="match status" value="3"/>
</dbReference>
<gene>
    <name evidence="8" type="ORF">BDZ85DRAFT_258219</name>
</gene>
<dbReference type="GO" id="GO:0030674">
    <property type="term" value="F:protein-macromolecule adaptor activity"/>
    <property type="evidence" value="ECO:0007669"/>
    <property type="project" value="TreeGrafter"/>
</dbReference>
<dbReference type="Proteomes" id="UP000799538">
    <property type="component" value="Unassembled WGS sequence"/>
</dbReference>
<dbReference type="Gene3D" id="2.130.10.10">
    <property type="entry name" value="YVTN repeat-like/Quinoprotein amine dehydrogenase"/>
    <property type="match status" value="3"/>
</dbReference>
<keyword evidence="9" id="KW-1185">Reference proteome</keyword>
<comment type="similarity">
    <text evidence="5">Belongs to the WD repeat cdt2 family.</text>
</comment>
<evidence type="ECO:0000313" key="9">
    <source>
        <dbReference type="Proteomes" id="UP000799538"/>
    </source>
</evidence>
<dbReference type="InterPro" id="IPR051865">
    <property type="entry name" value="WD-repeat_CDT2_adapter"/>
</dbReference>
<feature type="repeat" description="WD" evidence="6">
    <location>
        <begin position="306"/>
        <end position="341"/>
    </location>
</feature>
<evidence type="ECO:0000256" key="2">
    <source>
        <dbReference type="ARBA" id="ARBA00022574"/>
    </source>
</evidence>
<name>A0A6A6GJQ5_9PEZI</name>
<keyword evidence="2 6" id="KW-0853">WD repeat</keyword>
<evidence type="ECO:0000256" key="5">
    <source>
        <dbReference type="ARBA" id="ARBA00038344"/>
    </source>
</evidence>
<evidence type="ECO:0000313" key="8">
    <source>
        <dbReference type="EMBL" id="KAF2225868.1"/>
    </source>
</evidence>
<comment type="pathway">
    <text evidence="1">Protein modification; protein ubiquitination.</text>
</comment>
<dbReference type="PANTHER" id="PTHR22852">
    <property type="entry name" value="LETHAL 2 DENTICLELESS PROTEIN RETINOIC ACID-REGULATED NUCLEAR MATRIX-ASSOCIATED PROTEIN"/>
    <property type="match status" value="1"/>
</dbReference>
<sequence>MDLLEDMSSSQPSVAESELPFPDLPSSSQVRAMASSRPKRPPTITPKRFTRFFTPRQSVVETRKSRKATTASRKLRDITKNAVNQKTASPRLQPMKVEEDDIENLTPRRSKRRKLTPVPESSPIQLQSSPSRHIGEFKPIHLFDDAASVEGMDQLCDDFSRLPTPIRRIRPSNTTRLLQRSFGGPSVLQRGLVKDPCVDWRHSTGDFYSASEDACAFGSSSLPFCVTACQSNSLVALGGESGGITLLDSSSDPEISFAKAHVSFKPHANAIMDISFSSDDYLIATASGDQTARVIDMRTQQTRYIMAGHVSSVKTVRFQPGNDSVLATSSRDGSVQLWDMRCRGSLEPPSELAYARSAAAKSFPTGSSGRQVVYAETCTSIRDAHASAGLPSLPRRSSADLFSTRSATATRTDVSITALSFLPGDRSHILVSASEANAAIKVWDIRGKYNRRGLAPLSTTSEPPSHISSRKYGINSLTLSGDGGRLYALCRDSAIYTYSTNHLVLGHAPELDGGAGLSGKGKWRGPGTEKEGLGPLYAFRHKDLKVSSFYAKAGLRKAGNGKEEMLAVGSRDGGVNLFPTNEGYFKHETQLEDDRRDPASLPGTPTKVATRKDGLPTYEIGTSLVRGHRKEVTGLSWTADGELVTVSDDFTARCWREGPKARELRQCGEGQGHRWGCGWAEVDDDFDEEDV</sequence>
<dbReference type="PROSITE" id="PS50294">
    <property type="entry name" value="WD_REPEATS_REGION"/>
    <property type="match status" value="2"/>
</dbReference>
<reference evidence="9" key="1">
    <citation type="journal article" date="2020" name="Stud. Mycol.">
        <title>101 Dothideomycetes genomes: A test case for predicting lifestyles and emergence of pathogens.</title>
        <authorList>
            <person name="Haridas S."/>
            <person name="Albert R."/>
            <person name="Binder M."/>
            <person name="Bloem J."/>
            <person name="LaButti K."/>
            <person name="Salamov A."/>
            <person name="Andreopoulos B."/>
            <person name="Baker S."/>
            <person name="Barry K."/>
            <person name="Bills G."/>
            <person name="Bluhm B."/>
            <person name="Cannon C."/>
            <person name="Castanera R."/>
            <person name="Culley D."/>
            <person name="Daum C."/>
            <person name="Ezra D."/>
            <person name="Gonzalez J."/>
            <person name="Henrissat B."/>
            <person name="Kuo A."/>
            <person name="Liang C."/>
            <person name="Lipzen A."/>
            <person name="Lutzoni F."/>
            <person name="Magnuson J."/>
            <person name="Mondo S."/>
            <person name="Nolan M."/>
            <person name="Ohm R."/>
            <person name="Pangilinan J."/>
            <person name="Park H.-J."/>
            <person name="Ramirez L."/>
            <person name="Alfaro M."/>
            <person name="Sun H."/>
            <person name="Tritt A."/>
            <person name="Yoshinaga Y."/>
            <person name="Zwiers L.-H."/>
            <person name="Turgeon B."/>
            <person name="Goodwin S."/>
            <person name="Spatafora J."/>
            <person name="Crous P."/>
            <person name="Grigoriev I."/>
        </authorList>
    </citation>
    <scope>NUCLEOTIDE SEQUENCE [LARGE SCALE GENOMIC DNA]</scope>
    <source>
        <strain evidence="9">CECT 20119</strain>
    </source>
</reference>
<dbReference type="PANTHER" id="PTHR22852:SF0">
    <property type="entry name" value="DENTICLELESS PROTEIN HOMOLOG"/>
    <property type="match status" value="1"/>
</dbReference>